<dbReference type="EMBL" id="JARBHB010000011">
    <property type="protein sequence ID" value="KAJ8872765.1"/>
    <property type="molecule type" value="Genomic_DNA"/>
</dbReference>
<gene>
    <name evidence="3" type="ORF">PR048_026381</name>
</gene>
<keyword evidence="4" id="KW-1185">Reference proteome</keyword>
<accession>A0ABQ9GL75</accession>
<feature type="domain" description="PiggyBac transposable element-derived protein" evidence="2">
    <location>
        <begin position="81"/>
        <end position="257"/>
    </location>
</feature>
<dbReference type="PANTHER" id="PTHR46599">
    <property type="entry name" value="PIGGYBAC TRANSPOSABLE ELEMENT-DERIVED PROTEIN 4"/>
    <property type="match status" value="1"/>
</dbReference>
<evidence type="ECO:0000313" key="3">
    <source>
        <dbReference type="EMBL" id="KAJ8872765.1"/>
    </source>
</evidence>
<evidence type="ECO:0000259" key="2">
    <source>
        <dbReference type="Pfam" id="PF13843"/>
    </source>
</evidence>
<dbReference type="Proteomes" id="UP001159363">
    <property type="component" value="Chromosome 10"/>
</dbReference>
<evidence type="ECO:0000313" key="4">
    <source>
        <dbReference type="Proteomes" id="UP001159363"/>
    </source>
</evidence>
<feature type="compositionally biased region" description="Low complexity" evidence="1">
    <location>
        <begin position="7"/>
        <end position="16"/>
    </location>
</feature>
<dbReference type="PANTHER" id="PTHR46599:SF6">
    <property type="entry name" value="DUAL SPECIFICITY PHOSPHATASE 26"/>
    <property type="match status" value="1"/>
</dbReference>
<protein>
    <recommendedName>
        <fullName evidence="2">PiggyBac transposable element-derived protein domain-containing protein</fullName>
    </recommendedName>
</protein>
<evidence type="ECO:0000256" key="1">
    <source>
        <dbReference type="SAM" id="MobiDB-lite"/>
    </source>
</evidence>
<sequence length="263" mass="29821">MDLLMKSDYSSTSDISSDSEPEGVVEGCRSEESSSDDECFPESGSSPGDTCVVHAKYTSDRYQNNVDDADEDITEAPVRPSFTRDTDSTELRALFGLYYLSGVLKRNSVTTRELFDKHTGVIYFRSTMSQARFQFLTNILCFDDRESRSERRKNDQLAATREVFDHVITTSQKLYMSSEYWAIDEQLLGFHGCCVFKMFAQSKPDKYGIKILIMCDAKTFYMLNAQVYTGKDSTPKGIHVAQSYSTEISKPIHGTNRNSTFDH</sequence>
<feature type="region of interest" description="Disordered" evidence="1">
    <location>
        <begin position="1"/>
        <end position="48"/>
    </location>
</feature>
<comment type="caution">
    <text evidence="3">The sequence shown here is derived from an EMBL/GenBank/DDBJ whole genome shotgun (WGS) entry which is preliminary data.</text>
</comment>
<name>A0ABQ9GL75_9NEOP</name>
<organism evidence="3 4">
    <name type="scientific">Dryococelus australis</name>
    <dbReference type="NCBI Taxonomy" id="614101"/>
    <lineage>
        <taxon>Eukaryota</taxon>
        <taxon>Metazoa</taxon>
        <taxon>Ecdysozoa</taxon>
        <taxon>Arthropoda</taxon>
        <taxon>Hexapoda</taxon>
        <taxon>Insecta</taxon>
        <taxon>Pterygota</taxon>
        <taxon>Neoptera</taxon>
        <taxon>Polyneoptera</taxon>
        <taxon>Phasmatodea</taxon>
        <taxon>Verophasmatodea</taxon>
        <taxon>Anareolatae</taxon>
        <taxon>Phasmatidae</taxon>
        <taxon>Eurycanthinae</taxon>
        <taxon>Dryococelus</taxon>
    </lineage>
</organism>
<reference evidence="3 4" key="1">
    <citation type="submission" date="2023-02" db="EMBL/GenBank/DDBJ databases">
        <title>LHISI_Scaffold_Assembly.</title>
        <authorList>
            <person name="Stuart O.P."/>
            <person name="Cleave R."/>
            <person name="Magrath M.J.L."/>
            <person name="Mikheyev A.S."/>
        </authorList>
    </citation>
    <scope>NUCLEOTIDE SEQUENCE [LARGE SCALE GENOMIC DNA]</scope>
    <source>
        <strain evidence="3">Daus_M_001</strain>
        <tissue evidence="3">Leg muscle</tissue>
    </source>
</reference>
<dbReference type="InterPro" id="IPR029526">
    <property type="entry name" value="PGBD"/>
</dbReference>
<proteinExistence type="predicted"/>
<dbReference type="Pfam" id="PF13843">
    <property type="entry name" value="DDE_Tnp_1_7"/>
    <property type="match status" value="1"/>
</dbReference>